<evidence type="ECO:0000256" key="2">
    <source>
        <dbReference type="ARBA" id="ARBA00022448"/>
    </source>
</evidence>
<keyword evidence="6" id="KW-0798">TonB box</keyword>
<dbReference type="Pfam" id="PF00593">
    <property type="entry name" value="TonB_dep_Rec_b-barrel"/>
    <property type="match status" value="1"/>
</dbReference>
<keyword evidence="4" id="KW-0812">Transmembrane</keyword>
<protein>
    <submittedName>
        <fullName evidence="11">Hemoglobin receptor</fullName>
    </submittedName>
</protein>
<dbReference type="InterPro" id="IPR036942">
    <property type="entry name" value="Beta-barrel_TonB_sf"/>
</dbReference>
<keyword evidence="8 11" id="KW-0675">Receptor</keyword>
<evidence type="ECO:0000256" key="9">
    <source>
        <dbReference type="ARBA" id="ARBA00023237"/>
    </source>
</evidence>
<evidence type="ECO:0000256" key="4">
    <source>
        <dbReference type="ARBA" id="ARBA00022692"/>
    </source>
</evidence>
<organism evidence="11">
    <name type="scientific">Neisseria gonorrhoeae</name>
    <dbReference type="NCBI Taxonomy" id="485"/>
    <lineage>
        <taxon>Bacteria</taxon>
        <taxon>Pseudomonadati</taxon>
        <taxon>Pseudomonadota</taxon>
        <taxon>Betaproteobacteria</taxon>
        <taxon>Neisseriales</taxon>
        <taxon>Neisseriaceae</taxon>
        <taxon>Neisseria</taxon>
    </lineage>
</organism>
<dbReference type="SUPFAM" id="SSF56935">
    <property type="entry name" value="Porins"/>
    <property type="match status" value="1"/>
</dbReference>
<dbReference type="PANTHER" id="PTHR30069">
    <property type="entry name" value="TONB-DEPENDENT OUTER MEMBRANE RECEPTOR"/>
    <property type="match status" value="1"/>
</dbReference>
<reference evidence="11" key="1">
    <citation type="submission" date="2016-05" db="EMBL/GenBank/DDBJ databases">
        <authorList>
            <consortium name="Pathogen Informatics"/>
        </authorList>
    </citation>
    <scope>NUCLEOTIDE SEQUENCE</scope>
    <source>
        <strain evidence="11">WHO F</strain>
    </source>
</reference>
<accession>A0AB74ECQ3</accession>
<sequence>MDTRFKRFTLRMDSQPLQLGGQHRLSFKTFASRREFENLNRDDYYFSGQISRTTSSIQHPVKTTNYGFSLSDQIQWNDVFSRRADIRYDHTKMTPQELNAECHACDKTPPAANTYKGWSGFVGLAAQLNQAWHVGYDITSGYRVPNASEVYFTYNHGSGNWLPNPNLKAERSTTHTLSLQGRSEKGTLDANLYQNNYRNFLSEEQKLTTSGDVGCTQMNYYYGMCSNPYSEKPEWQMQNIDKARIRGLELTGRLNVDKIASFVPEGWKLFGSLGYAKSKLSGDNSLLSTQPPKVIAGVDYEARAKNGVCSPA</sequence>
<evidence type="ECO:0000256" key="3">
    <source>
        <dbReference type="ARBA" id="ARBA00022452"/>
    </source>
</evidence>
<evidence type="ECO:0000256" key="6">
    <source>
        <dbReference type="ARBA" id="ARBA00023077"/>
    </source>
</evidence>
<keyword evidence="5" id="KW-0732">Signal</keyword>
<dbReference type="InterPro" id="IPR000531">
    <property type="entry name" value="Beta-barrel_TonB"/>
</dbReference>
<name>A0AB74ECQ3_NEIGO</name>
<dbReference type="Gene3D" id="2.40.170.20">
    <property type="entry name" value="TonB-dependent receptor, beta-barrel domain"/>
    <property type="match status" value="1"/>
</dbReference>
<dbReference type="GO" id="GO:0044718">
    <property type="term" value="P:siderophore transmembrane transport"/>
    <property type="evidence" value="ECO:0007669"/>
    <property type="project" value="TreeGrafter"/>
</dbReference>
<comment type="subcellular location">
    <subcellularLocation>
        <location evidence="1">Cell outer membrane</location>
        <topology evidence="1">Multi-pass membrane protein</topology>
    </subcellularLocation>
</comment>
<dbReference type="EMBL" id="LT591897">
    <property type="protein sequence ID" value="SBQ21652.1"/>
    <property type="molecule type" value="Genomic_DNA"/>
</dbReference>
<proteinExistence type="predicted"/>
<evidence type="ECO:0000256" key="8">
    <source>
        <dbReference type="ARBA" id="ARBA00023170"/>
    </source>
</evidence>
<evidence type="ECO:0000256" key="7">
    <source>
        <dbReference type="ARBA" id="ARBA00023136"/>
    </source>
</evidence>
<evidence type="ECO:0000313" key="12">
    <source>
        <dbReference type="EMBL" id="SBQ21652.1"/>
    </source>
</evidence>
<dbReference type="InterPro" id="IPR039426">
    <property type="entry name" value="TonB-dep_rcpt-like"/>
</dbReference>
<dbReference type="Proteomes" id="UP000239837">
    <property type="component" value="Chromosome"/>
</dbReference>
<evidence type="ECO:0000313" key="11">
    <source>
        <dbReference type="EMBL" id="SBN23627.1"/>
    </source>
</evidence>
<keyword evidence="7" id="KW-0472">Membrane</keyword>
<keyword evidence="9" id="KW-0998">Cell outer membrane</keyword>
<evidence type="ECO:0000256" key="1">
    <source>
        <dbReference type="ARBA" id="ARBA00004571"/>
    </source>
</evidence>
<keyword evidence="2" id="KW-0813">Transport</keyword>
<dbReference type="EMBL" id="FLKW01000045">
    <property type="protein sequence ID" value="SBN23627.1"/>
    <property type="molecule type" value="Genomic_DNA"/>
</dbReference>
<dbReference type="GO" id="GO:0015344">
    <property type="term" value="F:siderophore uptake transmembrane transporter activity"/>
    <property type="evidence" value="ECO:0007669"/>
    <property type="project" value="TreeGrafter"/>
</dbReference>
<gene>
    <name evidence="12" type="ORF">WHOF_01508C</name>
    <name evidence="11" type="ORF">WHOF_02036</name>
</gene>
<dbReference type="GO" id="GO:0009279">
    <property type="term" value="C:cell outer membrane"/>
    <property type="evidence" value="ECO:0007669"/>
    <property type="project" value="UniProtKB-SubCell"/>
</dbReference>
<keyword evidence="3" id="KW-1134">Transmembrane beta strand</keyword>
<evidence type="ECO:0000259" key="10">
    <source>
        <dbReference type="Pfam" id="PF00593"/>
    </source>
</evidence>
<dbReference type="PANTHER" id="PTHR30069:SF29">
    <property type="entry name" value="HEMOGLOBIN AND HEMOGLOBIN-HAPTOGLOBIN-BINDING PROTEIN 1-RELATED"/>
    <property type="match status" value="1"/>
</dbReference>
<dbReference type="AlphaFoldDB" id="A0AB74ECQ3"/>
<evidence type="ECO:0000256" key="5">
    <source>
        <dbReference type="ARBA" id="ARBA00022729"/>
    </source>
</evidence>
<feature type="domain" description="TonB-dependent receptor-like beta-barrel" evidence="10">
    <location>
        <begin position="27"/>
        <end position="300"/>
    </location>
</feature>